<evidence type="ECO:0000256" key="3">
    <source>
        <dbReference type="ARBA" id="ARBA00013368"/>
    </source>
</evidence>
<feature type="coiled-coil region" evidence="4">
    <location>
        <begin position="346"/>
        <end position="476"/>
    </location>
</feature>
<keyword evidence="6" id="KW-0378">Hydrolase</keyword>
<protein>
    <recommendedName>
        <fullName evidence="3">Nuclease SbcCD subunit C</fullName>
    </recommendedName>
</protein>
<comment type="caution">
    <text evidence="6">The sequence shown here is derived from an EMBL/GenBank/DDBJ whole genome shotgun (WGS) entry which is preliminary data.</text>
</comment>
<feature type="coiled-coil region" evidence="4">
    <location>
        <begin position="213"/>
        <end position="317"/>
    </location>
</feature>
<evidence type="ECO:0000256" key="2">
    <source>
        <dbReference type="ARBA" id="ARBA00011322"/>
    </source>
</evidence>
<comment type="similarity">
    <text evidence="1">Belongs to the SMC family. SbcC subfamily.</text>
</comment>
<dbReference type="RefSeq" id="WP_419151841.1">
    <property type="nucleotide sequence ID" value="NZ_JAUSTR010000004.1"/>
</dbReference>
<keyword evidence="7" id="KW-1185">Reference proteome</keyword>
<dbReference type="Gene3D" id="3.40.50.300">
    <property type="entry name" value="P-loop containing nucleotide triphosphate hydrolases"/>
    <property type="match status" value="2"/>
</dbReference>
<evidence type="ECO:0000313" key="6">
    <source>
        <dbReference type="EMBL" id="MDQ0162375.1"/>
    </source>
</evidence>
<dbReference type="SUPFAM" id="SSF52540">
    <property type="entry name" value="P-loop containing nucleoside triphosphate hydrolases"/>
    <property type="match status" value="2"/>
</dbReference>
<evidence type="ECO:0000256" key="5">
    <source>
        <dbReference type="SAM" id="MobiDB-lite"/>
    </source>
</evidence>
<dbReference type="EMBL" id="JAUSTR010000004">
    <property type="protein sequence ID" value="MDQ0162375.1"/>
    <property type="molecule type" value="Genomic_DNA"/>
</dbReference>
<name>A0ABT9VNT0_9BACI</name>
<dbReference type="Proteomes" id="UP001225646">
    <property type="component" value="Unassembled WGS sequence"/>
</dbReference>
<feature type="region of interest" description="Disordered" evidence="5">
    <location>
        <begin position="772"/>
        <end position="795"/>
    </location>
</feature>
<accession>A0ABT9VNT0</accession>
<dbReference type="PANTHER" id="PTHR32114">
    <property type="entry name" value="ABC TRANSPORTER ABCH.3"/>
    <property type="match status" value="1"/>
</dbReference>
<feature type="coiled-coil region" evidence="4">
    <location>
        <begin position="926"/>
        <end position="977"/>
    </location>
</feature>
<comment type="subunit">
    <text evidence="2">Heterodimer of SbcC and SbcD.</text>
</comment>
<evidence type="ECO:0000313" key="7">
    <source>
        <dbReference type="Proteomes" id="UP001225646"/>
    </source>
</evidence>
<evidence type="ECO:0000256" key="1">
    <source>
        <dbReference type="ARBA" id="ARBA00006930"/>
    </source>
</evidence>
<keyword evidence="6" id="KW-0269">Exonuclease</keyword>
<organism evidence="6 7">
    <name type="scientific">Aeribacillus alveayuensis</name>
    <dbReference type="NCBI Taxonomy" id="279215"/>
    <lineage>
        <taxon>Bacteria</taxon>
        <taxon>Bacillati</taxon>
        <taxon>Bacillota</taxon>
        <taxon>Bacilli</taxon>
        <taxon>Bacillales</taxon>
        <taxon>Bacillaceae</taxon>
        <taxon>Aeribacillus</taxon>
    </lineage>
</organism>
<dbReference type="Pfam" id="PF13558">
    <property type="entry name" value="SbcC_Walker_B"/>
    <property type="match status" value="1"/>
</dbReference>
<dbReference type="Pfam" id="PF13555">
    <property type="entry name" value="AAA_29"/>
    <property type="match status" value="1"/>
</dbReference>
<dbReference type="InterPro" id="IPR027417">
    <property type="entry name" value="P-loop_NTPase"/>
</dbReference>
<reference evidence="6 7" key="1">
    <citation type="submission" date="2023-07" db="EMBL/GenBank/DDBJ databases">
        <title>Genomic Encyclopedia of Type Strains, Phase IV (KMG-IV): sequencing the most valuable type-strain genomes for metagenomic binning, comparative biology and taxonomic classification.</title>
        <authorList>
            <person name="Goeker M."/>
        </authorList>
    </citation>
    <scope>NUCLEOTIDE SEQUENCE [LARGE SCALE GENOMIC DNA]</scope>
    <source>
        <strain evidence="6 7">DSM 19092</strain>
    </source>
</reference>
<feature type="coiled-coil region" evidence="4">
    <location>
        <begin position="560"/>
        <end position="597"/>
    </location>
</feature>
<gene>
    <name evidence="6" type="ORF">J2S06_001452</name>
</gene>
<proteinExistence type="inferred from homology"/>
<dbReference type="GO" id="GO:0004527">
    <property type="term" value="F:exonuclease activity"/>
    <property type="evidence" value="ECO:0007669"/>
    <property type="project" value="UniProtKB-KW"/>
</dbReference>
<keyword evidence="4" id="KW-0175">Coiled coil</keyword>
<dbReference type="PANTHER" id="PTHR32114:SF2">
    <property type="entry name" value="ABC TRANSPORTER ABCH.3"/>
    <property type="match status" value="1"/>
</dbReference>
<keyword evidence="6" id="KW-0540">Nuclease</keyword>
<sequence>MKPIKLAIAGLHSFREKQEIDFEALCSGGVFGIFGPTGSGKSSILDAMTLALYGKVERASNNTQGIMNHAEDQLSVSFTFELENAEQKKRYRVERSFKRTDSIRLKTSGCRLLEEGEETVVIADKANEVNEKIHELLGLTVDDFTRAVVLPQGKFAEFLSLKGSERRQMLQRLFNLEQYGDVLNKKLKMRLQKAKTSLSERIAEQAGIGDASKEAVRAAKEEVEKRKEHLKKVEEEYDTITKTYEEKRQIWNLQLEKDSVLQKQKELDREKAKYEMMEKKLEIAEAAERLKPYAEAVNELRKEKAYYDSETKRLEAETKTKKAVYEKKHQGFEDIRNEKIKKEPVLLQKREKLTQLIELVTELEKEQKQLASLNKECKLLEKKLHDKQVEIQKLENLLNKAYERQKELKKQLKENAVSKDVREKIRNATELKQKLEHLYKQRNELQELKEKKDHHLQMTKQKVTEAEEKKLQWKKQIAAKFQGLQAVYHHVSERQRELERFHHHMKMMQKKVRDEIEEARTHEAAKQLAFKLSEGEPCPVCGSTHHPAPKLESQLEERPLSVLQQTLASMEEKISHIQEEEKQIYTLKLKLEELSESIVAEQSFLQKVQPLTAAAIEPIFEEDEPFEHVDMGRFKQLSTEIKALNQDFLQVKEALQTFNQNIRQVMQIQSQYEPMQESLFIELKDLNEKIVEMKVHIGEEEQKWQTHFPELSIHDVEKMIEQIREKDAMVETLTERIETSISFLDEKEKEKLALKEEERTLSNQLSAKKAELKYKQQSVEEKQNRLNREEAESDKLHEELEGIEETLKRYKTVEQKAYEQWQTALKELQQLESEFHTAKKQMKDAKVKLEKAEKRWEEEKKKTSFQSIESVLEAILSVKEKQSIKAELLKYQEEVTHVKTALQQVIEKLKGQFLSESEWLEIQTLKHEVKARLNEAVEQKGAAETQLKVLLEKHERYMEIEKEKKTLQRDVDRMEHLQQILKGNSFVEYIAEKQLEQVSLDASERLGELTRRRYAIEVDSQGGFIMRDDANGGVKRPVSSLSGGETFLTSLALALSLSAQIQLSGQYPLQFFFLDEGFGTLDSELLDTVISALEKLQSHNLSVGVISHVQELRARLPKRLIVEPAEPSGRGTRVKIETL</sequence>
<evidence type="ECO:0000256" key="4">
    <source>
        <dbReference type="SAM" id="Coils"/>
    </source>
</evidence>